<proteinExistence type="predicted"/>
<gene>
    <name evidence="1" type="ORF">GGR95_002638</name>
</gene>
<evidence type="ECO:0000313" key="2">
    <source>
        <dbReference type="Proteomes" id="UP000530268"/>
    </source>
</evidence>
<organism evidence="1 2">
    <name type="scientific">Sulfitobacter undariae</name>
    <dbReference type="NCBI Taxonomy" id="1563671"/>
    <lineage>
        <taxon>Bacteria</taxon>
        <taxon>Pseudomonadati</taxon>
        <taxon>Pseudomonadota</taxon>
        <taxon>Alphaproteobacteria</taxon>
        <taxon>Rhodobacterales</taxon>
        <taxon>Roseobacteraceae</taxon>
        <taxon>Sulfitobacter</taxon>
    </lineage>
</organism>
<dbReference type="EMBL" id="JACIEI010000010">
    <property type="protein sequence ID" value="MBB3994988.1"/>
    <property type="molecule type" value="Genomic_DNA"/>
</dbReference>
<keyword evidence="2" id="KW-1185">Reference proteome</keyword>
<protein>
    <submittedName>
        <fullName evidence="1">Uncharacterized protein</fullName>
    </submittedName>
</protein>
<sequence length="90" mass="10468">MADNNWTNTELKAAVDTYFQMLTLEKRGEKFNKSYFIRKLIEQHLPTSDLCPKFHPALRGVLGVKSLALGRHLVHRLSLQKFHWCQVAQC</sequence>
<dbReference type="AlphaFoldDB" id="A0A7W6E593"/>
<dbReference type="Proteomes" id="UP000530268">
    <property type="component" value="Unassembled WGS sequence"/>
</dbReference>
<reference evidence="1 2" key="1">
    <citation type="submission" date="2020-08" db="EMBL/GenBank/DDBJ databases">
        <title>Genomic Encyclopedia of Type Strains, Phase IV (KMG-IV): sequencing the most valuable type-strain genomes for metagenomic binning, comparative biology and taxonomic classification.</title>
        <authorList>
            <person name="Goeker M."/>
        </authorList>
    </citation>
    <scope>NUCLEOTIDE SEQUENCE [LARGE SCALE GENOMIC DNA]</scope>
    <source>
        <strain evidence="1 2">DSM 102234</strain>
    </source>
</reference>
<accession>A0A7W6E593</accession>
<name>A0A7W6E593_9RHOB</name>
<evidence type="ECO:0000313" key="1">
    <source>
        <dbReference type="EMBL" id="MBB3994988.1"/>
    </source>
</evidence>
<comment type="caution">
    <text evidence="1">The sequence shown here is derived from an EMBL/GenBank/DDBJ whole genome shotgun (WGS) entry which is preliminary data.</text>
</comment>